<sequence>LGTLPGVYEVLRRYYQDYRRGVRRNFRQLLTDWQRIAPSNFALNFYLAFHNVFAWLAFSLLLFLFAQNYLILSLAYLWHLLIDIPTHYEPKPLYPLSKPGRRSFDSRTDWWILPVNLLLLGTINFAIAFLW</sequence>
<dbReference type="AlphaFoldDB" id="A0A2M8EJB9"/>
<reference evidence="3" key="1">
    <citation type="submission" date="2017-09" db="EMBL/GenBank/DDBJ databases">
        <title>Depth-based differentiation of microbial function through sediment-hosted aquifers and enrichment of novel symbionts in the deep terrestrial subsurface.</title>
        <authorList>
            <person name="Probst A.J."/>
            <person name="Ladd B."/>
            <person name="Jarett J.K."/>
            <person name="Geller-Mcgrath D.E."/>
            <person name="Sieber C.M.K."/>
            <person name="Emerson J.B."/>
            <person name="Anantharaman K."/>
            <person name="Thomas B.C."/>
            <person name="Malmstrom R."/>
            <person name="Stieglmeier M."/>
            <person name="Klingl A."/>
            <person name="Woyke T."/>
            <person name="Ryan C.M."/>
            <person name="Banfield J.F."/>
        </authorList>
    </citation>
    <scope>NUCLEOTIDE SEQUENCE [LARGE SCALE GENOMIC DNA]</scope>
</reference>
<feature type="non-terminal residue" evidence="2">
    <location>
        <position position="1"/>
    </location>
</feature>
<feature type="transmembrane region" description="Helical" evidence="1">
    <location>
        <begin position="52"/>
        <end position="78"/>
    </location>
</feature>
<keyword evidence="1" id="KW-1133">Transmembrane helix</keyword>
<evidence type="ECO:0000313" key="3">
    <source>
        <dbReference type="Proteomes" id="UP000228781"/>
    </source>
</evidence>
<name>A0A2M8EJB9_UNCKA</name>
<comment type="caution">
    <text evidence="2">The sequence shown here is derived from an EMBL/GenBank/DDBJ whole genome shotgun (WGS) entry which is preliminary data.</text>
</comment>
<gene>
    <name evidence="2" type="ORF">CO059_01535</name>
</gene>
<evidence type="ECO:0000256" key="1">
    <source>
        <dbReference type="SAM" id="Phobius"/>
    </source>
</evidence>
<dbReference type="EMBL" id="PFSK01000018">
    <property type="protein sequence ID" value="PJC22842.1"/>
    <property type="molecule type" value="Genomic_DNA"/>
</dbReference>
<dbReference type="Proteomes" id="UP000228781">
    <property type="component" value="Unassembled WGS sequence"/>
</dbReference>
<evidence type="ECO:0000313" key="2">
    <source>
        <dbReference type="EMBL" id="PJC22842.1"/>
    </source>
</evidence>
<keyword evidence="1" id="KW-0812">Transmembrane</keyword>
<protein>
    <submittedName>
        <fullName evidence="2">Uncharacterized protein</fullName>
    </submittedName>
</protein>
<keyword evidence="1" id="KW-0472">Membrane</keyword>
<accession>A0A2M8EJB9</accession>
<organism evidence="2 3">
    <name type="scientific">candidate division WWE3 bacterium CG_4_9_14_0_2_um_filter_48_10</name>
    <dbReference type="NCBI Taxonomy" id="1975078"/>
    <lineage>
        <taxon>Bacteria</taxon>
        <taxon>Katanobacteria</taxon>
    </lineage>
</organism>
<proteinExistence type="predicted"/>
<feature type="transmembrane region" description="Helical" evidence="1">
    <location>
        <begin position="110"/>
        <end position="130"/>
    </location>
</feature>